<comment type="similarity">
    <text evidence="1 2">Belongs to the UPF0102 family.</text>
</comment>
<evidence type="ECO:0000313" key="4">
    <source>
        <dbReference type="Proteomes" id="UP000176774"/>
    </source>
</evidence>
<evidence type="ECO:0000256" key="1">
    <source>
        <dbReference type="ARBA" id="ARBA00006738"/>
    </source>
</evidence>
<dbReference type="PANTHER" id="PTHR34039">
    <property type="entry name" value="UPF0102 PROTEIN YRAN"/>
    <property type="match status" value="1"/>
</dbReference>
<dbReference type="HAMAP" id="MF_00048">
    <property type="entry name" value="UPF0102"/>
    <property type="match status" value="1"/>
</dbReference>
<dbReference type="InterPro" id="IPR011335">
    <property type="entry name" value="Restrct_endonuc-II-like"/>
</dbReference>
<dbReference type="GO" id="GO:0003676">
    <property type="term" value="F:nucleic acid binding"/>
    <property type="evidence" value="ECO:0007669"/>
    <property type="project" value="InterPro"/>
</dbReference>
<dbReference type="PANTHER" id="PTHR34039:SF1">
    <property type="entry name" value="UPF0102 PROTEIN YRAN"/>
    <property type="match status" value="1"/>
</dbReference>
<dbReference type="SUPFAM" id="SSF52980">
    <property type="entry name" value="Restriction endonuclease-like"/>
    <property type="match status" value="1"/>
</dbReference>
<accession>A0A1G2IG15</accession>
<dbReference type="Pfam" id="PF02021">
    <property type="entry name" value="UPF0102"/>
    <property type="match status" value="1"/>
</dbReference>
<dbReference type="EMBL" id="MHPA01000013">
    <property type="protein sequence ID" value="OGZ73400.1"/>
    <property type="molecule type" value="Genomic_DNA"/>
</dbReference>
<dbReference type="AlphaFoldDB" id="A0A1G2IG15"/>
<comment type="caution">
    <text evidence="3">The sequence shown here is derived from an EMBL/GenBank/DDBJ whole genome shotgun (WGS) entry which is preliminary data.</text>
</comment>
<sequence>MPKVFTSETQKIGKEGEKIAEKFLVKHGFSILDRNYTKKWGEIDIIAKKAQKVYFIEVKSVSSTHTNTLDSYRAEDNMHPWKMKRLSRTIQTYLLDKKIPDEQEWQVDLLVVYLDLKERKARIKVESDIIL</sequence>
<dbReference type="STRING" id="1802214.A2908_02395"/>
<evidence type="ECO:0000256" key="2">
    <source>
        <dbReference type="HAMAP-Rule" id="MF_00048"/>
    </source>
</evidence>
<reference evidence="3 4" key="1">
    <citation type="journal article" date="2016" name="Nat. Commun.">
        <title>Thousands of microbial genomes shed light on interconnected biogeochemical processes in an aquifer system.</title>
        <authorList>
            <person name="Anantharaman K."/>
            <person name="Brown C.T."/>
            <person name="Hug L.A."/>
            <person name="Sharon I."/>
            <person name="Castelle C.J."/>
            <person name="Probst A.J."/>
            <person name="Thomas B.C."/>
            <person name="Singh A."/>
            <person name="Wilkins M.J."/>
            <person name="Karaoz U."/>
            <person name="Brodie E.L."/>
            <person name="Williams K.H."/>
            <person name="Hubbard S.S."/>
            <person name="Banfield J.F."/>
        </authorList>
    </citation>
    <scope>NUCLEOTIDE SEQUENCE [LARGE SCALE GENOMIC DNA]</scope>
</reference>
<proteinExistence type="inferred from homology"/>
<dbReference type="Gene3D" id="3.40.1350.10">
    <property type="match status" value="1"/>
</dbReference>
<gene>
    <name evidence="3" type="ORF">A2908_02395</name>
</gene>
<dbReference type="InterPro" id="IPR003509">
    <property type="entry name" value="UPF0102_YraN-like"/>
</dbReference>
<dbReference type="InterPro" id="IPR011856">
    <property type="entry name" value="tRNA_endonuc-like_dom_sf"/>
</dbReference>
<protein>
    <recommendedName>
        <fullName evidence="2">UPF0102 protein A2908_02395</fullName>
    </recommendedName>
</protein>
<evidence type="ECO:0000313" key="3">
    <source>
        <dbReference type="EMBL" id="OGZ73400.1"/>
    </source>
</evidence>
<dbReference type="Proteomes" id="UP000176774">
    <property type="component" value="Unassembled WGS sequence"/>
</dbReference>
<organism evidence="3 4">
    <name type="scientific">Candidatus Staskawiczbacteria bacterium RIFCSPLOWO2_01_FULL_38_12b</name>
    <dbReference type="NCBI Taxonomy" id="1802214"/>
    <lineage>
        <taxon>Bacteria</taxon>
        <taxon>Candidatus Staskawicziibacteriota</taxon>
    </lineage>
</organism>
<name>A0A1G2IG15_9BACT</name>